<dbReference type="Proteomes" id="UP000435877">
    <property type="component" value="Unassembled WGS sequence"/>
</dbReference>
<evidence type="ECO:0000313" key="5">
    <source>
        <dbReference type="Proteomes" id="UP000435877"/>
    </source>
</evidence>
<protein>
    <recommendedName>
        <fullName evidence="2">UPF0250 protein IHBHHGIJ_02614</fullName>
    </recommendedName>
</protein>
<dbReference type="Proteomes" id="UP000439591">
    <property type="component" value="Unassembled WGS sequence"/>
</dbReference>
<evidence type="ECO:0000256" key="2">
    <source>
        <dbReference type="HAMAP-Rule" id="MF_00659"/>
    </source>
</evidence>
<evidence type="ECO:0000313" key="3">
    <source>
        <dbReference type="EMBL" id="CAA0094559.1"/>
    </source>
</evidence>
<dbReference type="GO" id="GO:0005829">
    <property type="term" value="C:cytosol"/>
    <property type="evidence" value="ECO:0007669"/>
    <property type="project" value="TreeGrafter"/>
</dbReference>
<evidence type="ECO:0000313" key="4">
    <source>
        <dbReference type="EMBL" id="CAA0112562.1"/>
    </source>
</evidence>
<dbReference type="PANTHER" id="PTHR38036">
    <property type="entry name" value="UPF0250 PROTEIN YBED"/>
    <property type="match status" value="1"/>
</dbReference>
<proteinExistence type="inferred from homology"/>
<reference evidence="5 6" key="1">
    <citation type="submission" date="2019-11" db="EMBL/GenBank/DDBJ databases">
        <authorList>
            <person name="Holert J."/>
        </authorList>
    </citation>
    <scope>NUCLEOTIDE SEQUENCE [LARGE SCALE GENOMIC DNA]</scope>
    <source>
        <strain evidence="4">BC3_2A</strain>
        <strain evidence="3">SB11_1A</strain>
    </source>
</reference>
<accession>A0A5S9NV76</accession>
<dbReference type="AlphaFoldDB" id="A0A5S9NV76"/>
<dbReference type="SUPFAM" id="SSF117991">
    <property type="entry name" value="YbeD/HP0495-like"/>
    <property type="match status" value="1"/>
</dbReference>
<organism evidence="3 5">
    <name type="scientific">Zhongshania aliphaticivorans</name>
    <dbReference type="NCBI Taxonomy" id="1470434"/>
    <lineage>
        <taxon>Bacteria</taxon>
        <taxon>Pseudomonadati</taxon>
        <taxon>Pseudomonadota</taxon>
        <taxon>Gammaproteobacteria</taxon>
        <taxon>Cellvibrionales</taxon>
        <taxon>Spongiibacteraceae</taxon>
        <taxon>Zhongshania</taxon>
    </lineage>
</organism>
<dbReference type="InterPro" id="IPR007454">
    <property type="entry name" value="UPF0250_YbeD-like"/>
</dbReference>
<keyword evidence="5" id="KW-1185">Reference proteome</keyword>
<dbReference type="PANTHER" id="PTHR38036:SF1">
    <property type="entry name" value="UPF0250 PROTEIN YBED"/>
    <property type="match status" value="1"/>
</dbReference>
<dbReference type="EMBL" id="CACSIM010000004">
    <property type="protein sequence ID" value="CAA0112562.1"/>
    <property type="molecule type" value="Genomic_DNA"/>
</dbReference>
<dbReference type="Gene3D" id="3.30.70.260">
    <property type="match status" value="1"/>
</dbReference>
<gene>
    <name evidence="3" type="ORF">IHBHHGIJ_02614</name>
    <name evidence="4" type="ORF">KFEGEMFD_02801</name>
</gene>
<dbReference type="RefSeq" id="WP_159269130.1">
    <property type="nucleotide sequence ID" value="NZ_CACSIK010000001.1"/>
</dbReference>
<dbReference type="InterPro" id="IPR027471">
    <property type="entry name" value="YbeD-like_sf"/>
</dbReference>
<dbReference type="EMBL" id="CACSIK010000001">
    <property type="protein sequence ID" value="CAA0094559.1"/>
    <property type="molecule type" value="Genomic_DNA"/>
</dbReference>
<dbReference type="OrthoDB" id="9793424at2"/>
<dbReference type="HAMAP" id="MF_00659">
    <property type="entry name" value="UPF0250"/>
    <property type="match status" value="1"/>
</dbReference>
<sequence>MNKFTFTESTDAESGEPRLEFPCAYPIKVIGVGNQNLRQCVIDIMRVHAGDIDETQITERESSEGRFVSVTVVITATGKPQLDTIFTELKATGLVKMVL</sequence>
<name>A0A5S9NV76_9GAMM</name>
<dbReference type="Pfam" id="PF04359">
    <property type="entry name" value="DUF493"/>
    <property type="match status" value="1"/>
</dbReference>
<evidence type="ECO:0000256" key="1">
    <source>
        <dbReference type="ARBA" id="ARBA00008460"/>
    </source>
</evidence>
<comment type="similarity">
    <text evidence="1 2">Belongs to the UPF0250 family.</text>
</comment>
<evidence type="ECO:0000313" key="6">
    <source>
        <dbReference type="Proteomes" id="UP000439591"/>
    </source>
</evidence>